<dbReference type="Proteomes" id="UP000275461">
    <property type="component" value="Unassembled WGS sequence"/>
</dbReference>
<dbReference type="OrthoDB" id="9790785at2"/>
<dbReference type="AlphaFoldDB" id="A0A498BYU5"/>
<dbReference type="GO" id="GO:0016491">
    <property type="term" value="F:oxidoreductase activity"/>
    <property type="evidence" value="ECO:0007669"/>
    <property type="project" value="UniProtKB-KW"/>
</dbReference>
<dbReference type="PRINTS" id="PR00081">
    <property type="entry name" value="GDHRDH"/>
</dbReference>
<evidence type="ECO:0000256" key="2">
    <source>
        <dbReference type="ARBA" id="ARBA00023002"/>
    </source>
</evidence>
<accession>A0A498BYU5</accession>
<organism evidence="3 4">
    <name type="scientific">Alkalispirillum mobile</name>
    <dbReference type="NCBI Taxonomy" id="85925"/>
    <lineage>
        <taxon>Bacteria</taxon>
        <taxon>Pseudomonadati</taxon>
        <taxon>Pseudomonadota</taxon>
        <taxon>Gammaproteobacteria</taxon>
        <taxon>Chromatiales</taxon>
        <taxon>Ectothiorhodospiraceae</taxon>
        <taxon>Alkalispirillum</taxon>
    </lineage>
</organism>
<evidence type="ECO:0000313" key="3">
    <source>
        <dbReference type="EMBL" id="RLK48675.1"/>
    </source>
</evidence>
<reference evidence="3 4" key="1">
    <citation type="submission" date="2018-10" db="EMBL/GenBank/DDBJ databases">
        <title>Genomic Encyclopedia of Type Strains, Phase IV (KMG-IV): sequencing the most valuable type-strain genomes for metagenomic binning, comparative biology and taxonomic classification.</title>
        <authorList>
            <person name="Goeker M."/>
        </authorList>
    </citation>
    <scope>NUCLEOTIDE SEQUENCE [LARGE SCALE GENOMIC DNA]</scope>
    <source>
        <strain evidence="3 4">DSM 12769</strain>
    </source>
</reference>
<dbReference type="Gene3D" id="3.40.50.720">
    <property type="entry name" value="NAD(P)-binding Rossmann-like Domain"/>
    <property type="match status" value="1"/>
</dbReference>
<gene>
    <name evidence="3" type="ORF">DFR31_1786</name>
</gene>
<comment type="caution">
    <text evidence="3">The sequence shown here is derived from an EMBL/GenBank/DDBJ whole genome shotgun (WGS) entry which is preliminary data.</text>
</comment>
<keyword evidence="2" id="KW-0560">Oxidoreductase</keyword>
<comment type="similarity">
    <text evidence="1">Belongs to the short-chain dehydrogenases/reductases (SDR) family.</text>
</comment>
<dbReference type="PANTHER" id="PTHR42901:SF1">
    <property type="entry name" value="ALCOHOL DEHYDROGENASE"/>
    <property type="match status" value="1"/>
</dbReference>
<dbReference type="Pfam" id="PF00106">
    <property type="entry name" value="adh_short"/>
    <property type="match status" value="1"/>
</dbReference>
<evidence type="ECO:0000313" key="4">
    <source>
        <dbReference type="Proteomes" id="UP000275461"/>
    </source>
</evidence>
<sequence length="252" mass="27284">MSNPLSGNYKASPEHFQDRVIMVTGACGGIGGAVCRQLAEAGATVVALDKDMKSLERLYDDLDGRGPAEPALYPMNLQGAMPEDYDEMRDRLTENFGRLDGLLHCAAVLGRPAPAEIYDLESWFITVHINLHAPYLVTRACLPLLRKSEDASLLFTSAREGREQMAYSGAYGVSAAGVEGLMRILAAEMADTTSVRVNSLDPGPVRTHLRYQGYPGEDQSKLPTGNDVAGAFTWLLGPESRDVHGQSLTLGR</sequence>
<dbReference type="InterPro" id="IPR036291">
    <property type="entry name" value="NAD(P)-bd_dom_sf"/>
</dbReference>
<evidence type="ECO:0000256" key="1">
    <source>
        <dbReference type="ARBA" id="ARBA00006484"/>
    </source>
</evidence>
<dbReference type="InterPro" id="IPR002347">
    <property type="entry name" value="SDR_fam"/>
</dbReference>
<dbReference type="PANTHER" id="PTHR42901">
    <property type="entry name" value="ALCOHOL DEHYDROGENASE"/>
    <property type="match status" value="1"/>
</dbReference>
<protein>
    <submittedName>
        <fullName evidence="3">NAD(P)-dependent dehydrogenase (Short-subunit alcohol dehydrogenase family)</fullName>
    </submittedName>
</protein>
<name>A0A498BYU5_9GAMM</name>
<dbReference type="SUPFAM" id="SSF51735">
    <property type="entry name" value="NAD(P)-binding Rossmann-fold domains"/>
    <property type="match status" value="1"/>
</dbReference>
<keyword evidence="4" id="KW-1185">Reference proteome</keyword>
<dbReference type="EMBL" id="RCDA01000002">
    <property type="protein sequence ID" value="RLK48675.1"/>
    <property type="molecule type" value="Genomic_DNA"/>
</dbReference>
<dbReference type="RefSeq" id="WP_121442322.1">
    <property type="nucleotide sequence ID" value="NZ_RCDA01000002.1"/>
</dbReference>
<proteinExistence type="inferred from homology"/>